<sequence>MKKLLSAATVAGAFLIAPQASAEIAGFEFEVGGYAWQNELTGEISGAGLSINLGNNGIDVGSNTNGNAYVSFRHPVPIVPNVRISHTFLENSGSGTANFGNNVIFNAKDSIIDISHTDVTLFWTPIDIAFFTWDLGASARIFDGNIRFRGTFTSAPDTPVDQSSALNPTYALLYNNFGFDLPLGLGVQVELTGGSNGKETAIDTTAKLEYESFFGLGAALGYRYLDIDLESKLNGEKLIYKLDAHGPFLSLFYRL</sequence>
<dbReference type="OrthoDB" id="6708408at2"/>
<evidence type="ECO:0000313" key="2">
    <source>
        <dbReference type="EMBL" id="CAA0085421.1"/>
    </source>
</evidence>
<reference evidence="2 3" key="1">
    <citation type="submission" date="2019-11" db="EMBL/GenBank/DDBJ databases">
        <authorList>
            <person name="Holert J."/>
        </authorList>
    </citation>
    <scope>NUCLEOTIDE SEQUENCE [LARGE SCALE GENOMIC DNA]</scope>
    <source>
        <strain evidence="2">BC5_2</strain>
    </source>
</reference>
<feature type="chain" id="PRO_5030137922" description="Outer membrane protein beta-barrel domain-containing protein" evidence="1">
    <location>
        <begin position="23"/>
        <end position="255"/>
    </location>
</feature>
<evidence type="ECO:0008006" key="4">
    <source>
        <dbReference type="Google" id="ProtNLM"/>
    </source>
</evidence>
<feature type="signal peptide" evidence="1">
    <location>
        <begin position="1"/>
        <end position="22"/>
    </location>
</feature>
<protein>
    <recommendedName>
        <fullName evidence="4">Outer membrane protein beta-barrel domain-containing protein</fullName>
    </recommendedName>
</protein>
<evidence type="ECO:0000256" key="1">
    <source>
        <dbReference type="SAM" id="SignalP"/>
    </source>
</evidence>
<keyword evidence="1" id="KW-0732">Signal</keyword>
<dbReference type="NCBIfam" id="TIGR04219">
    <property type="entry name" value="OMP_w_GlyGly"/>
    <property type="match status" value="1"/>
</dbReference>
<dbReference type="Proteomes" id="UP000434580">
    <property type="component" value="Unassembled WGS sequence"/>
</dbReference>
<proteinExistence type="predicted"/>
<dbReference type="EMBL" id="CACSII010000001">
    <property type="protein sequence ID" value="CAA0085421.1"/>
    <property type="molecule type" value="Genomic_DNA"/>
</dbReference>
<accession>A0A5S9N6E1</accession>
<dbReference type="InterPro" id="IPR026387">
    <property type="entry name" value="OMP_w_GlyGly"/>
</dbReference>
<organism evidence="2 3">
    <name type="scientific">BD1-7 clade bacterium</name>
    <dbReference type="NCBI Taxonomy" id="2029982"/>
    <lineage>
        <taxon>Bacteria</taxon>
        <taxon>Pseudomonadati</taxon>
        <taxon>Pseudomonadota</taxon>
        <taxon>Gammaproteobacteria</taxon>
        <taxon>Cellvibrionales</taxon>
        <taxon>Spongiibacteraceae</taxon>
        <taxon>BD1-7 clade</taxon>
    </lineage>
</organism>
<dbReference type="AlphaFoldDB" id="A0A5S9N6E1"/>
<name>A0A5S9N6E1_9GAMM</name>
<gene>
    <name evidence="2" type="ORF">DPBNPPHM_00870</name>
</gene>
<evidence type="ECO:0000313" key="3">
    <source>
        <dbReference type="Proteomes" id="UP000434580"/>
    </source>
</evidence>